<dbReference type="InterPro" id="IPR051633">
    <property type="entry name" value="AceTr"/>
</dbReference>
<evidence type="ECO:0000313" key="3">
    <source>
        <dbReference type="Proteomes" id="UP001201262"/>
    </source>
</evidence>
<keyword evidence="3" id="KW-1185">Reference proteome</keyword>
<feature type="signal peptide" evidence="1">
    <location>
        <begin position="1"/>
        <end position="22"/>
    </location>
</feature>
<organism evidence="2 3">
    <name type="scientific">Talaromyces proteolyticus</name>
    <dbReference type="NCBI Taxonomy" id="1131652"/>
    <lineage>
        <taxon>Eukaryota</taxon>
        <taxon>Fungi</taxon>
        <taxon>Dikarya</taxon>
        <taxon>Ascomycota</taxon>
        <taxon>Pezizomycotina</taxon>
        <taxon>Eurotiomycetes</taxon>
        <taxon>Eurotiomycetidae</taxon>
        <taxon>Eurotiales</taxon>
        <taxon>Trichocomaceae</taxon>
        <taxon>Talaromyces</taxon>
        <taxon>Talaromyces sect. Bacilispori</taxon>
    </lineage>
</organism>
<dbReference type="PANTHER" id="PTHR31123:SF4">
    <property type="entry name" value="PROTEIN ALCS"/>
    <property type="match status" value="1"/>
</dbReference>
<comment type="caution">
    <text evidence="2">The sequence shown here is derived from an EMBL/GenBank/DDBJ whole genome shotgun (WGS) entry which is preliminary data.</text>
</comment>
<proteinExistence type="predicted"/>
<keyword evidence="1" id="KW-0732">Signal</keyword>
<dbReference type="GeneID" id="70243507"/>
<dbReference type="RefSeq" id="XP_046069985.1">
    <property type="nucleotide sequence ID" value="XM_046213220.1"/>
</dbReference>
<name>A0AAD4PY69_9EURO</name>
<dbReference type="PANTHER" id="PTHR31123">
    <property type="entry name" value="ACCUMULATION OF DYADS PROTEIN 2-RELATED"/>
    <property type="match status" value="1"/>
</dbReference>
<accession>A0AAD4PY69</accession>
<dbReference type="AlphaFoldDB" id="A0AAD4PY69"/>
<evidence type="ECO:0000313" key="2">
    <source>
        <dbReference type="EMBL" id="KAH8694315.1"/>
    </source>
</evidence>
<feature type="chain" id="PRO_5041899008" evidence="1">
    <location>
        <begin position="23"/>
        <end position="88"/>
    </location>
</feature>
<dbReference type="Proteomes" id="UP001201262">
    <property type="component" value="Unassembled WGS sequence"/>
</dbReference>
<reference evidence="2" key="1">
    <citation type="submission" date="2021-12" db="EMBL/GenBank/DDBJ databases">
        <title>Convergent genome expansion in fungi linked to evolution of root-endophyte symbiosis.</title>
        <authorList>
            <consortium name="DOE Joint Genome Institute"/>
            <person name="Ke Y.-H."/>
            <person name="Bonito G."/>
            <person name="Liao H.-L."/>
            <person name="Looney B."/>
            <person name="Rojas-Flechas A."/>
            <person name="Nash J."/>
            <person name="Hameed K."/>
            <person name="Schadt C."/>
            <person name="Martin F."/>
            <person name="Crous P.W."/>
            <person name="Miettinen O."/>
            <person name="Magnuson J.K."/>
            <person name="Labbe J."/>
            <person name="Jacobson D."/>
            <person name="Doktycz M.J."/>
            <person name="Veneault-Fourrey C."/>
            <person name="Kuo A."/>
            <person name="Mondo S."/>
            <person name="Calhoun S."/>
            <person name="Riley R."/>
            <person name="Ohm R."/>
            <person name="LaButti K."/>
            <person name="Andreopoulos B."/>
            <person name="Pangilinan J."/>
            <person name="Nolan M."/>
            <person name="Tritt A."/>
            <person name="Clum A."/>
            <person name="Lipzen A."/>
            <person name="Daum C."/>
            <person name="Barry K."/>
            <person name="Grigoriev I.V."/>
            <person name="Vilgalys R."/>
        </authorList>
    </citation>
    <scope>NUCLEOTIDE SEQUENCE</scope>
    <source>
        <strain evidence="2">PMI_201</strain>
    </source>
</reference>
<dbReference type="EMBL" id="JAJTJA010000009">
    <property type="protein sequence ID" value="KAH8694315.1"/>
    <property type="molecule type" value="Genomic_DNA"/>
</dbReference>
<evidence type="ECO:0000256" key="1">
    <source>
        <dbReference type="SAM" id="SignalP"/>
    </source>
</evidence>
<dbReference type="GO" id="GO:0015123">
    <property type="term" value="F:acetate transmembrane transporter activity"/>
    <property type="evidence" value="ECO:0007669"/>
    <property type="project" value="TreeGrafter"/>
</dbReference>
<sequence>MILFSGVTLAFLLLTGAFWAVAEDFTGNARVAHRCEVAAGACVFVSSIAGWYLLTSITLETVDFPIALPLGDLSMLIRGRNWQNQNKI</sequence>
<protein>
    <submittedName>
        <fullName evidence="2">Uncharacterized protein</fullName>
    </submittedName>
</protein>
<gene>
    <name evidence="2" type="ORF">BGW36DRAFT_346366</name>
</gene>
<dbReference type="GO" id="GO:0005886">
    <property type="term" value="C:plasma membrane"/>
    <property type="evidence" value="ECO:0007669"/>
    <property type="project" value="TreeGrafter"/>
</dbReference>